<dbReference type="AlphaFoldDB" id="A0A0A9F3G0"/>
<reference evidence="1" key="2">
    <citation type="journal article" date="2015" name="Data Brief">
        <title>Shoot transcriptome of the giant reed, Arundo donax.</title>
        <authorList>
            <person name="Barrero R.A."/>
            <person name="Guerrero F.D."/>
            <person name="Moolhuijzen P."/>
            <person name="Goolsby J.A."/>
            <person name="Tidwell J."/>
            <person name="Bellgard S.E."/>
            <person name="Bellgard M.I."/>
        </authorList>
    </citation>
    <scope>NUCLEOTIDE SEQUENCE</scope>
    <source>
        <tissue evidence="1">Shoot tissue taken approximately 20 cm above the soil surface</tissue>
    </source>
</reference>
<proteinExistence type="predicted"/>
<protein>
    <submittedName>
        <fullName evidence="1">Uncharacterized protein</fullName>
    </submittedName>
</protein>
<reference evidence="1" key="1">
    <citation type="submission" date="2014-09" db="EMBL/GenBank/DDBJ databases">
        <authorList>
            <person name="Magalhaes I.L.F."/>
            <person name="Oliveira U."/>
            <person name="Santos F.R."/>
            <person name="Vidigal T.H.D.A."/>
            <person name="Brescovit A.D."/>
            <person name="Santos A.J."/>
        </authorList>
    </citation>
    <scope>NUCLEOTIDE SEQUENCE</scope>
    <source>
        <tissue evidence="1">Shoot tissue taken approximately 20 cm above the soil surface</tissue>
    </source>
</reference>
<name>A0A0A9F3G0_ARUDO</name>
<evidence type="ECO:0000313" key="1">
    <source>
        <dbReference type="EMBL" id="JAE02838.1"/>
    </source>
</evidence>
<sequence>MNFKHCEYLTSRSNLHLEGEEFPIVETSCKHKSIIHASNFQFFSTCHNALHNFFATKLYFS</sequence>
<accession>A0A0A9F3G0</accession>
<organism evidence="1">
    <name type="scientific">Arundo donax</name>
    <name type="common">Giant reed</name>
    <name type="synonym">Donax arundinaceus</name>
    <dbReference type="NCBI Taxonomy" id="35708"/>
    <lineage>
        <taxon>Eukaryota</taxon>
        <taxon>Viridiplantae</taxon>
        <taxon>Streptophyta</taxon>
        <taxon>Embryophyta</taxon>
        <taxon>Tracheophyta</taxon>
        <taxon>Spermatophyta</taxon>
        <taxon>Magnoliopsida</taxon>
        <taxon>Liliopsida</taxon>
        <taxon>Poales</taxon>
        <taxon>Poaceae</taxon>
        <taxon>PACMAD clade</taxon>
        <taxon>Arundinoideae</taxon>
        <taxon>Arundineae</taxon>
        <taxon>Arundo</taxon>
    </lineage>
</organism>
<dbReference type="EMBL" id="GBRH01195058">
    <property type="protein sequence ID" value="JAE02838.1"/>
    <property type="molecule type" value="Transcribed_RNA"/>
</dbReference>